<feature type="compositionally biased region" description="Basic and acidic residues" evidence="2">
    <location>
        <begin position="426"/>
        <end position="443"/>
    </location>
</feature>
<evidence type="ECO:0000313" key="3">
    <source>
        <dbReference type="EMBL" id="KAL3827218.1"/>
    </source>
</evidence>
<dbReference type="InterPro" id="IPR043154">
    <property type="entry name" value="Sec-1-like_dom1"/>
</dbReference>
<dbReference type="Gene3D" id="3.40.50.1910">
    <property type="match status" value="1"/>
</dbReference>
<accession>A0ABD3SSP1</accession>
<name>A0ABD3SSP1_9STRA</name>
<feature type="compositionally biased region" description="Low complexity" evidence="2">
    <location>
        <begin position="720"/>
        <end position="733"/>
    </location>
</feature>
<protein>
    <submittedName>
        <fullName evidence="3">Uncharacterized protein</fullName>
    </submittedName>
</protein>
<evidence type="ECO:0000256" key="1">
    <source>
        <dbReference type="ARBA" id="ARBA00009884"/>
    </source>
</evidence>
<comment type="caution">
    <text evidence="3">The sequence shown here is derived from an EMBL/GenBank/DDBJ whole genome shotgun (WGS) entry which is preliminary data.</text>
</comment>
<dbReference type="InterPro" id="IPR027482">
    <property type="entry name" value="Sec1-like_dom2"/>
</dbReference>
<proteinExistence type="inferred from homology"/>
<gene>
    <name evidence="3" type="ORF">ACHAXA_006773</name>
</gene>
<organism evidence="3 4">
    <name type="scientific">Cyclostephanos tholiformis</name>
    <dbReference type="NCBI Taxonomy" id="382380"/>
    <lineage>
        <taxon>Eukaryota</taxon>
        <taxon>Sar</taxon>
        <taxon>Stramenopiles</taxon>
        <taxon>Ochrophyta</taxon>
        <taxon>Bacillariophyta</taxon>
        <taxon>Coscinodiscophyceae</taxon>
        <taxon>Thalassiosirophycidae</taxon>
        <taxon>Stephanodiscales</taxon>
        <taxon>Stephanodiscaceae</taxon>
        <taxon>Cyclostephanos</taxon>
    </lineage>
</organism>
<dbReference type="InterPro" id="IPR036045">
    <property type="entry name" value="Sec1-like_sf"/>
</dbReference>
<dbReference type="EMBL" id="JALLPB020000007">
    <property type="protein sequence ID" value="KAL3827218.1"/>
    <property type="molecule type" value="Genomic_DNA"/>
</dbReference>
<dbReference type="InterPro" id="IPR001619">
    <property type="entry name" value="Sec1-like"/>
</dbReference>
<sequence length="805" mass="87761">MQRGADKNLTTTTTSTQDQDFQPCALKSGTLTLPLYYYYDVDTGSRFPAVCLKKRHSYPPPSPPLPAPTVNNKSSVRRIMTSIAPRIKKKMTSFASSSSSGGGGGGGGGGGNSFDEGGGGRRRSSAAGLASSVVRPTLLGIVRRQLLEDVFTMSCAALTSPSSWMVLVVDPESLRVVSSSVGMYNLMEHRVSIVEDLLKKRAPFRDQAVMYLVEPNENSVARIIEDWTPRGGGPPYGDAVFLYFLGRLPDQLFDRIKSCKELVRRVRVLKEVNLDFLVKEAMAFHFDMGGKKSAYPSVYADLYLSPTSSSTSSPPWERMASKLVTVCATLNEYPHVRYRANDSLTKNLAFLFQRRMNEFVGSNDEWWYNGDGLHPNTDRATLLLLDRRDDCLSPLIHEFTYEAMVNDLLPIDDDRITYESVNAGTAKDKDGGSSNKGGEEGTTKMDALLNDNDEVWVELRGKHIADVIQTLSAKIRDIVNSNTSVSALGRKDGGGKALSINQMAKALRALPEYREIMSKLSQHMQIAHQCMDQFNRQGLLELSDLEQTLATGKTDEGRTPKLKELLGRVVEQFRSRPTDSAMRLRLLAIVIVSQRGLSGGDLQKLLTEANISPNELRTFNNLERMGCPLIREDDNGKAGGVGKLAAKVRDARVGSYHGGKGGESESEYSSSRYVCLLKSIMENAAKGSLSVDDFPSVLPLPDAETMLAPSSTTQAKSVRKSTSTTSGWSKSNGNGTGVGGSVTASLGKKKSTHAGRQIVFMAGGLCYSELRAAREVMNSTGTEIVIGSTRCISPKDFIDDLHSLG</sequence>
<dbReference type="Pfam" id="PF00995">
    <property type="entry name" value="Sec1"/>
    <property type="match status" value="1"/>
</dbReference>
<feature type="region of interest" description="Disordered" evidence="2">
    <location>
        <begin position="90"/>
        <end position="123"/>
    </location>
</feature>
<dbReference type="Proteomes" id="UP001530377">
    <property type="component" value="Unassembled WGS sequence"/>
</dbReference>
<feature type="region of interest" description="Disordered" evidence="2">
    <location>
        <begin position="708"/>
        <end position="744"/>
    </location>
</feature>
<dbReference type="Gene3D" id="3.90.830.10">
    <property type="entry name" value="Syntaxin Binding Protein 1, Chain A, domain 2"/>
    <property type="match status" value="1"/>
</dbReference>
<evidence type="ECO:0000313" key="4">
    <source>
        <dbReference type="Proteomes" id="UP001530377"/>
    </source>
</evidence>
<feature type="region of interest" description="Disordered" evidence="2">
    <location>
        <begin position="422"/>
        <end position="445"/>
    </location>
</feature>
<dbReference type="Gene3D" id="3.40.50.2060">
    <property type="match status" value="1"/>
</dbReference>
<dbReference type="SUPFAM" id="SSF56815">
    <property type="entry name" value="Sec1/munc18-like (SM) proteins"/>
    <property type="match status" value="1"/>
</dbReference>
<feature type="compositionally biased region" description="Gly residues" evidence="2">
    <location>
        <begin position="100"/>
        <end position="112"/>
    </location>
</feature>
<reference evidence="3 4" key="1">
    <citation type="submission" date="2024-10" db="EMBL/GenBank/DDBJ databases">
        <title>Updated reference genomes for cyclostephanoid diatoms.</title>
        <authorList>
            <person name="Roberts W.R."/>
            <person name="Alverson A.J."/>
        </authorList>
    </citation>
    <scope>NUCLEOTIDE SEQUENCE [LARGE SCALE GENOMIC DNA]</scope>
    <source>
        <strain evidence="3 4">AJA228-03</strain>
    </source>
</reference>
<dbReference type="AlphaFoldDB" id="A0ABD3SSP1"/>
<dbReference type="InterPro" id="IPR043127">
    <property type="entry name" value="Sec-1-like_dom3a"/>
</dbReference>
<comment type="similarity">
    <text evidence="1">Belongs to the STXBP/unc-18/SEC1 family.</text>
</comment>
<evidence type="ECO:0000256" key="2">
    <source>
        <dbReference type="SAM" id="MobiDB-lite"/>
    </source>
</evidence>
<dbReference type="Gene3D" id="1.25.40.60">
    <property type="match status" value="1"/>
</dbReference>
<dbReference type="PANTHER" id="PTHR11679">
    <property type="entry name" value="VESICLE PROTEIN SORTING-ASSOCIATED"/>
    <property type="match status" value="1"/>
</dbReference>
<keyword evidence="4" id="KW-1185">Reference proteome</keyword>